<evidence type="ECO:0000256" key="1">
    <source>
        <dbReference type="SAM" id="Phobius"/>
    </source>
</evidence>
<name>A0ABM7IBS4_9MYCO</name>
<feature type="transmembrane region" description="Helical" evidence="1">
    <location>
        <begin position="92"/>
        <end position="117"/>
    </location>
</feature>
<dbReference type="RefSeq" id="WP_138232093.1">
    <property type="nucleotide sequence ID" value="NZ_AP022577.1"/>
</dbReference>
<keyword evidence="1" id="KW-1133">Transmembrane helix</keyword>
<accession>A0ABM7IBS4</accession>
<keyword evidence="3" id="KW-1185">Reference proteome</keyword>
<feature type="transmembrane region" description="Helical" evidence="1">
    <location>
        <begin position="20"/>
        <end position="47"/>
    </location>
</feature>
<dbReference type="Proteomes" id="UP000465609">
    <property type="component" value="Chromosome"/>
</dbReference>
<keyword evidence="1" id="KW-0812">Transmembrane</keyword>
<dbReference type="EMBL" id="AP022577">
    <property type="protein sequence ID" value="BBX84188.1"/>
    <property type="molecule type" value="Genomic_DNA"/>
</dbReference>
<keyword evidence="1" id="KW-0472">Membrane</keyword>
<evidence type="ECO:0000313" key="2">
    <source>
        <dbReference type="EMBL" id="BBX84188.1"/>
    </source>
</evidence>
<protein>
    <submittedName>
        <fullName evidence="2">Uncharacterized protein</fullName>
    </submittedName>
</protein>
<organism evidence="2 3">
    <name type="scientific">Mycolicibacterium aubagnense</name>
    <dbReference type="NCBI Taxonomy" id="319707"/>
    <lineage>
        <taxon>Bacteria</taxon>
        <taxon>Bacillati</taxon>
        <taxon>Actinomycetota</taxon>
        <taxon>Actinomycetes</taxon>
        <taxon>Mycobacteriales</taxon>
        <taxon>Mycobacteriaceae</taxon>
        <taxon>Mycolicibacterium</taxon>
    </lineage>
</organism>
<feature type="transmembrane region" description="Helical" evidence="1">
    <location>
        <begin position="59"/>
        <end position="86"/>
    </location>
</feature>
<proteinExistence type="predicted"/>
<gene>
    <name evidence="2" type="ORF">MAUB_20610</name>
</gene>
<evidence type="ECO:0000313" key="3">
    <source>
        <dbReference type="Proteomes" id="UP000465609"/>
    </source>
</evidence>
<reference evidence="2 3" key="1">
    <citation type="journal article" date="2019" name="Emerg. Microbes Infect.">
        <title>Comprehensive subspecies identification of 175 nontuberculous mycobacteria species based on 7547 genomic profiles.</title>
        <authorList>
            <person name="Matsumoto Y."/>
            <person name="Kinjo T."/>
            <person name="Motooka D."/>
            <person name="Nabeya D."/>
            <person name="Jung N."/>
            <person name="Uechi K."/>
            <person name="Horii T."/>
            <person name="Iida T."/>
            <person name="Fujita J."/>
            <person name="Nakamura S."/>
        </authorList>
    </citation>
    <scope>NUCLEOTIDE SEQUENCE [LARGE SCALE GENOMIC DNA]</scope>
    <source>
        <strain evidence="2 3">JCM 15296</strain>
    </source>
</reference>
<sequence>MTYGYPPPPAKPPISGGDLAASIVALVLTYVGGVVAAFFGLFAMAFTDYCPPATCHPDAGINVMVTAFIAAAVVAVAGTVVTVVRLTKRNPAWPFAVGTMALCAVLCVLGFGGYIAAVGG</sequence>